<keyword evidence="2" id="KW-0805">Transcription regulation</keyword>
<protein>
    <submittedName>
        <fullName evidence="4">Uncharacterized protein</fullName>
    </submittedName>
</protein>
<dbReference type="SMART" id="SM00733">
    <property type="entry name" value="Mterf"/>
    <property type="match status" value="6"/>
</dbReference>
<evidence type="ECO:0000313" key="4">
    <source>
        <dbReference type="EMBL" id="GMN46483.1"/>
    </source>
</evidence>
<dbReference type="Proteomes" id="UP001187192">
    <property type="component" value="Unassembled WGS sequence"/>
</dbReference>
<evidence type="ECO:0000256" key="3">
    <source>
        <dbReference type="ARBA" id="ARBA00022946"/>
    </source>
</evidence>
<dbReference type="PANTHER" id="PTHR13068:SF166">
    <property type="entry name" value="TRANSCRIPTION TERMINATION FACTOR MTERF15, MITOCHONDRIAL-LIKE"/>
    <property type="match status" value="1"/>
</dbReference>
<keyword evidence="2" id="KW-0804">Transcription</keyword>
<dbReference type="Pfam" id="PF02536">
    <property type="entry name" value="mTERF"/>
    <property type="match status" value="2"/>
</dbReference>
<gene>
    <name evidence="4" type="ORF">TIFTF001_015651</name>
</gene>
<comment type="caution">
    <text evidence="4">The sequence shown here is derived from an EMBL/GenBank/DDBJ whole genome shotgun (WGS) entry which is preliminary data.</text>
</comment>
<accession>A0AA88AI56</accession>
<keyword evidence="3" id="KW-0809">Transit peptide</keyword>
<dbReference type="PANTHER" id="PTHR13068">
    <property type="entry name" value="CGI-12 PROTEIN-RELATED"/>
    <property type="match status" value="1"/>
</dbReference>
<organism evidence="4 5">
    <name type="scientific">Ficus carica</name>
    <name type="common">Common fig</name>
    <dbReference type="NCBI Taxonomy" id="3494"/>
    <lineage>
        <taxon>Eukaryota</taxon>
        <taxon>Viridiplantae</taxon>
        <taxon>Streptophyta</taxon>
        <taxon>Embryophyta</taxon>
        <taxon>Tracheophyta</taxon>
        <taxon>Spermatophyta</taxon>
        <taxon>Magnoliopsida</taxon>
        <taxon>eudicotyledons</taxon>
        <taxon>Gunneridae</taxon>
        <taxon>Pentapetalae</taxon>
        <taxon>rosids</taxon>
        <taxon>fabids</taxon>
        <taxon>Rosales</taxon>
        <taxon>Moraceae</taxon>
        <taxon>Ficeae</taxon>
        <taxon>Ficus</taxon>
    </lineage>
</organism>
<evidence type="ECO:0000313" key="5">
    <source>
        <dbReference type="Proteomes" id="UP001187192"/>
    </source>
</evidence>
<dbReference type="InterPro" id="IPR038538">
    <property type="entry name" value="MTERF_sf"/>
</dbReference>
<dbReference type="InterPro" id="IPR003690">
    <property type="entry name" value="MTERF"/>
</dbReference>
<sequence>MLFGYSSTRATSPPTRNLVGFVGNPDFFPLRLFSSSSNQQSFRVSYLINSFGFSPDSALSASKHVNFNTPEKPDKFIKIFKKYGFTQTQISNLVRRNPDLLGCHAEKSILPKLEFLEAKGISGPEMAKILSSFPSLLSRSLVKRIIPSYEFVRNFFKSEQKAIAAVKRFPDILKSVEKYVEPNISILREHGVPDSKIATMMQYWPRCVVVNPCDFRKVVEKVEGMGFDASKVTFVVAVIALSMNESIWESKVDEYKKWGWSEEDILNAFKKNPWCMRASKDKLMACMDFFINQMGWRPCHLAKYPTIFGLSLKKRVVPRCSVFEVLLSKGLVKKEVSLNVLLITSDKKFQQKFVVPYEEEAPDLLKLYKQKLYLSNAANIDEV</sequence>
<evidence type="ECO:0000256" key="2">
    <source>
        <dbReference type="ARBA" id="ARBA00022472"/>
    </source>
</evidence>
<name>A0AA88AI56_FICCA</name>
<comment type="similarity">
    <text evidence="1">Belongs to the mTERF family.</text>
</comment>
<dbReference type="FunFam" id="1.25.70.10:FF:000001">
    <property type="entry name" value="Mitochondrial transcription termination factor-like"/>
    <property type="match status" value="1"/>
</dbReference>
<evidence type="ECO:0000256" key="1">
    <source>
        <dbReference type="ARBA" id="ARBA00007692"/>
    </source>
</evidence>
<keyword evidence="5" id="KW-1185">Reference proteome</keyword>
<keyword evidence="2" id="KW-0806">Transcription termination</keyword>
<dbReference type="Gene3D" id="1.25.70.10">
    <property type="entry name" value="Transcription termination factor 3, mitochondrial"/>
    <property type="match status" value="1"/>
</dbReference>
<dbReference type="GO" id="GO:0006353">
    <property type="term" value="P:DNA-templated transcription termination"/>
    <property type="evidence" value="ECO:0007669"/>
    <property type="project" value="UniProtKB-KW"/>
</dbReference>
<proteinExistence type="inferred from homology"/>
<dbReference type="AlphaFoldDB" id="A0AA88AI56"/>
<dbReference type="GO" id="GO:0003676">
    <property type="term" value="F:nucleic acid binding"/>
    <property type="evidence" value="ECO:0007669"/>
    <property type="project" value="InterPro"/>
</dbReference>
<dbReference type="EMBL" id="BTGU01000023">
    <property type="protein sequence ID" value="GMN46483.1"/>
    <property type="molecule type" value="Genomic_DNA"/>
</dbReference>
<reference evidence="4" key="1">
    <citation type="submission" date="2023-07" db="EMBL/GenBank/DDBJ databases">
        <title>draft genome sequence of fig (Ficus carica).</title>
        <authorList>
            <person name="Takahashi T."/>
            <person name="Nishimura K."/>
        </authorList>
    </citation>
    <scope>NUCLEOTIDE SEQUENCE</scope>
</reference>